<dbReference type="EMBL" id="WKQE01000001">
    <property type="protein sequence ID" value="MSC79459.1"/>
    <property type="molecule type" value="Genomic_DNA"/>
</dbReference>
<evidence type="ECO:0000313" key="10">
    <source>
        <dbReference type="Proteomes" id="UP000250550"/>
    </source>
</evidence>
<dbReference type="PANTHER" id="PTHR30250:SF11">
    <property type="entry name" value="O-ANTIGEN TRANSPORTER-RELATED"/>
    <property type="match status" value="1"/>
</dbReference>
<feature type="transmembrane region" description="Helical" evidence="6">
    <location>
        <begin position="439"/>
        <end position="460"/>
    </location>
</feature>
<evidence type="ECO:0000313" key="11">
    <source>
        <dbReference type="Proteomes" id="UP000260783"/>
    </source>
</evidence>
<proteinExistence type="predicted"/>
<name>A0A329UXN5_9FIRM</name>
<feature type="transmembrane region" description="Helical" evidence="6">
    <location>
        <begin position="143"/>
        <end position="163"/>
    </location>
</feature>
<dbReference type="CDD" id="cd13128">
    <property type="entry name" value="MATE_Wzx_like"/>
    <property type="match status" value="1"/>
</dbReference>
<dbReference type="Proteomes" id="UP000250550">
    <property type="component" value="Unassembled WGS sequence"/>
</dbReference>
<keyword evidence="4 6" id="KW-1133">Transmembrane helix</keyword>
<reference evidence="7 12" key="3">
    <citation type="journal article" date="2019" name="Nat. Med.">
        <title>A library of human gut bacterial isolates paired with longitudinal multiomics data enables mechanistic microbiome research.</title>
        <authorList>
            <person name="Poyet M."/>
            <person name="Groussin M."/>
            <person name="Gibbons S.M."/>
            <person name="Avila-Pacheco J."/>
            <person name="Jiang X."/>
            <person name="Kearney S.M."/>
            <person name="Perrotta A.R."/>
            <person name="Berdy B."/>
            <person name="Zhao S."/>
            <person name="Lieberman T.D."/>
            <person name="Swanson P.K."/>
            <person name="Smith M."/>
            <person name="Roesemann S."/>
            <person name="Alexander J.E."/>
            <person name="Rich S.A."/>
            <person name="Livny J."/>
            <person name="Vlamakis H."/>
            <person name="Clish C."/>
            <person name="Bullock K."/>
            <person name="Deik A."/>
            <person name="Scott J."/>
            <person name="Pierce K.A."/>
            <person name="Xavier R.J."/>
            <person name="Alm E.J."/>
        </authorList>
    </citation>
    <scope>NUCLEOTIDE SEQUENCE [LARGE SCALE GENOMIC DNA]</scope>
    <source>
        <strain evidence="7 12">BIOML-B9</strain>
    </source>
</reference>
<dbReference type="InterPro" id="IPR002797">
    <property type="entry name" value="Polysacc_synth"/>
</dbReference>
<evidence type="ECO:0000256" key="4">
    <source>
        <dbReference type="ARBA" id="ARBA00022989"/>
    </source>
</evidence>
<dbReference type="RefSeq" id="WP_112120816.1">
    <property type="nucleotide sequence ID" value="NZ_CP030777.1"/>
</dbReference>
<dbReference type="PANTHER" id="PTHR30250">
    <property type="entry name" value="PST FAMILY PREDICTED COLANIC ACID TRANSPORTER"/>
    <property type="match status" value="1"/>
</dbReference>
<dbReference type="Pfam" id="PF01943">
    <property type="entry name" value="Polysacc_synt"/>
    <property type="match status" value="1"/>
</dbReference>
<evidence type="ECO:0000256" key="3">
    <source>
        <dbReference type="ARBA" id="ARBA00022692"/>
    </source>
</evidence>
<feature type="transmembrane region" description="Helical" evidence="6">
    <location>
        <begin position="413"/>
        <end position="433"/>
    </location>
</feature>
<feature type="transmembrane region" description="Helical" evidence="6">
    <location>
        <begin position="114"/>
        <end position="131"/>
    </location>
</feature>
<dbReference type="InterPro" id="IPR050833">
    <property type="entry name" value="Poly_Biosynth_Transport"/>
</dbReference>
<feature type="transmembrane region" description="Helical" evidence="6">
    <location>
        <begin position="12"/>
        <end position="35"/>
    </location>
</feature>
<protein>
    <submittedName>
        <fullName evidence="7">Oligosaccharide flippase family protein</fullName>
    </submittedName>
</protein>
<feature type="transmembrane region" description="Helical" evidence="6">
    <location>
        <begin position="210"/>
        <end position="227"/>
    </location>
</feature>
<evidence type="ECO:0000256" key="6">
    <source>
        <dbReference type="SAM" id="Phobius"/>
    </source>
</evidence>
<dbReference type="Proteomes" id="UP000477010">
    <property type="component" value="Unassembled WGS sequence"/>
</dbReference>
<organism evidence="8 10">
    <name type="scientific">Faecalibacterium prausnitzii</name>
    <dbReference type="NCBI Taxonomy" id="853"/>
    <lineage>
        <taxon>Bacteria</taxon>
        <taxon>Bacillati</taxon>
        <taxon>Bacillota</taxon>
        <taxon>Clostridia</taxon>
        <taxon>Eubacteriales</taxon>
        <taxon>Oscillospiraceae</taxon>
        <taxon>Faecalibacterium</taxon>
    </lineage>
</organism>
<reference evidence="8 10" key="1">
    <citation type="submission" date="2018-02" db="EMBL/GenBank/DDBJ databases">
        <title>Complete genome sequencing of Faecalibacterium prausnitzii strains isolated from the human gut.</title>
        <authorList>
            <person name="Fitzgerald B.C."/>
            <person name="Shkoporov A.N."/>
            <person name="Ross P.R."/>
            <person name="Hill C."/>
        </authorList>
    </citation>
    <scope>NUCLEOTIDE SEQUENCE [LARGE SCALE GENOMIC DNA]</scope>
    <source>
        <strain evidence="8 10">APC924/119</strain>
    </source>
</reference>
<dbReference type="EMBL" id="QVEW01000001">
    <property type="protein sequence ID" value="RGC02629.1"/>
    <property type="molecule type" value="Genomic_DNA"/>
</dbReference>
<feature type="transmembrane region" description="Helical" evidence="6">
    <location>
        <begin position="247"/>
        <end position="266"/>
    </location>
</feature>
<comment type="subcellular location">
    <subcellularLocation>
        <location evidence="1">Cell membrane</location>
        <topology evidence="1">Multi-pass membrane protein</topology>
    </subcellularLocation>
</comment>
<keyword evidence="5 6" id="KW-0472">Membrane</keyword>
<evidence type="ECO:0000313" key="12">
    <source>
        <dbReference type="Proteomes" id="UP000477010"/>
    </source>
</evidence>
<keyword evidence="2" id="KW-1003">Cell membrane</keyword>
<accession>A0A329UXN5</accession>
<keyword evidence="3 6" id="KW-0812">Transmembrane</keyword>
<dbReference type="GO" id="GO:0005886">
    <property type="term" value="C:plasma membrane"/>
    <property type="evidence" value="ECO:0007669"/>
    <property type="project" value="UniProtKB-SubCell"/>
</dbReference>
<gene>
    <name evidence="8" type="ORF">C4N21_01510</name>
    <name evidence="9" type="ORF">DWZ04_01875</name>
    <name evidence="7" type="ORF">GKD85_01220</name>
</gene>
<evidence type="ECO:0000256" key="1">
    <source>
        <dbReference type="ARBA" id="ARBA00004651"/>
    </source>
</evidence>
<evidence type="ECO:0000256" key="5">
    <source>
        <dbReference type="ARBA" id="ARBA00023136"/>
    </source>
</evidence>
<dbReference type="EMBL" id="PRLF01000001">
    <property type="protein sequence ID" value="RAW67381.1"/>
    <property type="molecule type" value="Genomic_DNA"/>
</dbReference>
<feature type="transmembrane region" description="Helical" evidence="6">
    <location>
        <begin position="169"/>
        <end position="189"/>
    </location>
</feature>
<sequence length="483" mass="53332">MQKSMLKNSVFNIIYTASNILFPFITSIYVSRILLPVGVGKVASAQNIASYFVTAAALGLPSYGVREFAKVREDTAKKNSLFTELFIINLISTTISLIAYIFVLILNNGFNGEGALYICCGLAIFFNYLNIDWIYQGLEEYGYITGRSVVIKCISLALLVVFVKTREDYVAYALLTSLALGGNYIFNVIHARKMVGFTLVNLKIRKHIKPIVFIAGIIFMSTIYNKIDITMLSALSTDEAVGYYSYAQRTVNIVLTMCSAVTAIFLPRLSYYYDNEKAVFYKLMDKGFQILCLGVVPLAVGLFLTANQAVVLLYGDSFTPTGTTIKLMCPLILIKGFGDLLCYQLAYSSKNEYILLPGSAIASIINVITNSILIPLYAQNGAVIASVMSELTTNIIQFLYLKRKIKYHISNTALVLSLFSTMVMAAVVCAIIKMNLPLAVALAMEISIGGAIYLLMNIALKNRILSEMLTKVLKKHNTGFQDS</sequence>
<reference evidence="9 11" key="2">
    <citation type="submission" date="2018-08" db="EMBL/GenBank/DDBJ databases">
        <title>A genome reference for cultivated species of the human gut microbiota.</title>
        <authorList>
            <person name="Zou Y."/>
            <person name="Xue W."/>
            <person name="Luo G."/>
        </authorList>
    </citation>
    <scope>NUCLEOTIDE SEQUENCE [LARGE SCALE GENOMIC DNA]</scope>
    <source>
        <strain evidence="9 11">AF29-11BH</strain>
    </source>
</reference>
<evidence type="ECO:0000313" key="7">
    <source>
        <dbReference type="EMBL" id="MSC79459.1"/>
    </source>
</evidence>
<feature type="transmembrane region" description="Helical" evidence="6">
    <location>
        <begin position="47"/>
        <end position="65"/>
    </location>
</feature>
<dbReference type="AlphaFoldDB" id="A0A329UXN5"/>
<evidence type="ECO:0000313" key="9">
    <source>
        <dbReference type="EMBL" id="RGC02629.1"/>
    </source>
</evidence>
<feature type="transmembrane region" description="Helical" evidence="6">
    <location>
        <begin position="287"/>
        <end position="305"/>
    </location>
</feature>
<feature type="transmembrane region" description="Helical" evidence="6">
    <location>
        <begin position="353"/>
        <end position="377"/>
    </location>
</feature>
<comment type="caution">
    <text evidence="8">The sequence shown here is derived from an EMBL/GenBank/DDBJ whole genome shotgun (WGS) entry which is preliminary data.</text>
</comment>
<dbReference type="Proteomes" id="UP000260783">
    <property type="component" value="Unassembled WGS sequence"/>
</dbReference>
<feature type="transmembrane region" description="Helical" evidence="6">
    <location>
        <begin position="86"/>
        <end position="108"/>
    </location>
</feature>
<evidence type="ECO:0000313" key="8">
    <source>
        <dbReference type="EMBL" id="RAW67381.1"/>
    </source>
</evidence>
<evidence type="ECO:0000256" key="2">
    <source>
        <dbReference type="ARBA" id="ARBA00022475"/>
    </source>
</evidence>